<dbReference type="EMBL" id="JAVDVX010000007">
    <property type="protein sequence ID" value="MDR7091594.1"/>
    <property type="molecule type" value="Genomic_DNA"/>
</dbReference>
<comment type="catalytic activity">
    <reaction evidence="1 5">
        <text>L-glutamyl-[protein] + S-adenosyl-L-methionine = [protein]-L-glutamate 5-O-methyl ester + S-adenosyl-L-homocysteine</text>
        <dbReference type="Rhea" id="RHEA:24452"/>
        <dbReference type="Rhea" id="RHEA-COMP:10208"/>
        <dbReference type="Rhea" id="RHEA-COMP:10311"/>
        <dbReference type="ChEBI" id="CHEBI:29973"/>
        <dbReference type="ChEBI" id="CHEBI:57856"/>
        <dbReference type="ChEBI" id="CHEBI:59789"/>
        <dbReference type="ChEBI" id="CHEBI:82795"/>
        <dbReference type="EC" id="2.1.1.80"/>
    </reaction>
</comment>
<dbReference type="SMART" id="SM00138">
    <property type="entry name" value="MeTrc"/>
    <property type="match status" value="1"/>
</dbReference>
<dbReference type="CDD" id="cd02440">
    <property type="entry name" value="AdoMet_MTases"/>
    <property type="match status" value="1"/>
</dbReference>
<name>A0ABU1V2F1_9GAMM</name>
<protein>
    <recommendedName>
        <fullName evidence="5">Chemotaxis protein methyltransferase</fullName>
        <ecNumber evidence="5">2.1.1.80</ecNumber>
    </recommendedName>
</protein>
<dbReference type="Gene3D" id="3.40.50.150">
    <property type="entry name" value="Vaccinia Virus protein VP39"/>
    <property type="match status" value="1"/>
</dbReference>
<dbReference type="InterPro" id="IPR022641">
    <property type="entry name" value="CheR_N"/>
</dbReference>
<comment type="function">
    <text evidence="5">Methylation of the membrane-bound methyl-accepting chemotaxis proteins (MCP) to form gamma-glutamyl methyl ester residues in MCP.</text>
</comment>
<dbReference type="Pfam" id="PF01739">
    <property type="entry name" value="CheR"/>
    <property type="match status" value="1"/>
</dbReference>
<keyword evidence="8" id="KW-1185">Reference proteome</keyword>
<dbReference type="GO" id="GO:0032259">
    <property type="term" value="P:methylation"/>
    <property type="evidence" value="ECO:0007669"/>
    <property type="project" value="UniProtKB-KW"/>
</dbReference>
<dbReference type="PROSITE" id="PS50123">
    <property type="entry name" value="CHER"/>
    <property type="match status" value="1"/>
</dbReference>
<dbReference type="Proteomes" id="UP001253595">
    <property type="component" value="Unassembled WGS sequence"/>
</dbReference>
<reference evidence="7 8" key="1">
    <citation type="submission" date="2023-07" db="EMBL/GenBank/DDBJ databases">
        <title>Sorghum-associated microbial communities from plants grown in Nebraska, USA.</title>
        <authorList>
            <person name="Schachtman D."/>
        </authorList>
    </citation>
    <scope>NUCLEOTIDE SEQUENCE [LARGE SCALE GENOMIC DNA]</scope>
    <source>
        <strain evidence="7 8">BE190</strain>
    </source>
</reference>
<dbReference type="Gene3D" id="1.10.155.10">
    <property type="entry name" value="Chemotaxis receptor methyltransferase CheR, N-terminal domain"/>
    <property type="match status" value="1"/>
</dbReference>
<gene>
    <name evidence="7" type="ORF">J2X05_003629</name>
</gene>
<feature type="domain" description="CheR-type methyltransferase" evidence="6">
    <location>
        <begin position="1"/>
        <end position="270"/>
    </location>
</feature>
<dbReference type="EC" id="2.1.1.80" evidence="5"/>
<dbReference type="PANTHER" id="PTHR24422">
    <property type="entry name" value="CHEMOTAXIS PROTEIN METHYLTRANSFERASE"/>
    <property type="match status" value="1"/>
</dbReference>
<dbReference type="PIRSF" id="PIRSF000410">
    <property type="entry name" value="CheR"/>
    <property type="match status" value="1"/>
</dbReference>
<evidence type="ECO:0000256" key="1">
    <source>
        <dbReference type="ARBA" id="ARBA00001541"/>
    </source>
</evidence>
<dbReference type="InterPro" id="IPR029063">
    <property type="entry name" value="SAM-dependent_MTases_sf"/>
</dbReference>
<keyword evidence="2 5" id="KW-0489">Methyltransferase</keyword>
<dbReference type="PRINTS" id="PR00996">
    <property type="entry name" value="CHERMTFRASE"/>
</dbReference>
<keyword evidence="3 5" id="KW-0808">Transferase</keyword>
<evidence type="ECO:0000313" key="8">
    <source>
        <dbReference type="Proteomes" id="UP001253595"/>
    </source>
</evidence>
<comment type="caution">
    <text evidence="7">The sequence shown here is derived from an EMBL/GenBank/DDBJ whole genome shotgun (WGS) entry which is preliminary data.</text>
</comment>
<dbReference type="InterPro" id="IPR050903">
    <property type="entry name" value="Bact_Chemotaxis_MeTrfase"/>
</dbReference>
<dbReference type="InterPro" id="IPR026024">
    <property type="entry name" value="Chemotaxis_MeTrfase_CheR"/>
</dbReference>
<dbReference type="InterPro" id="IPR036804">
    <property type="entry name" value="CheR_N_sf"/>
</dbReference>
<dbReference type="InterPro" id="IPR000780">
    <property type="entry name" value="CheR_MeTrfase"/>
</dbReference>
<dbReference type="SUPFAM" id="SSF53335">
    <property type="entry name" value="S-adenosyl-L-methionine-dependent methyltransferases"/>
    <property type="match status" value="1"/>
</dbReference>
<dbReference type="PANTHER" id="PTHR24422:SF26">
    <property type="entry name" value="CHEMOTAXIS PROTEIN METHYLTRANSFERASE"/>
    <property type="match status" value="1"/>
</dbReference>
<evidence type="ECO:0000313" key="7">
    <source>
        <dbReference type="EMBL" id="MDR7091594.1"/>
    </source>
</evidence>
<evidence type="ECO:0000256" key="5">
    <source>
        <dbReference type="PIRNR" id="PIRNR000410"/>
    </source>
</evidence>
<accession>A0ABU1V2F1</accession>
<dbReference type="RefSeq" id="WP_310075048.1">
    <property type="nucleotide sequence ID" value="NZ_JAVDVX010000007.1"/>
</dbReference>
<dbReference type="SUPFAM" id="SSF47757">
    <property type="entry name" value="Chemotaxis receptor methyltransferase CheR, N-terminal domain"/>
    <property type="match status" value="1"/>
</dbReference>
<dbReference type="InterPro" id="IPR022642">
    <property type="entry name" value="CheR_C"/>
</dbReference>
<evidence type="ECO:0000259" key="6">
    <source>
        <dbReference type="PROSITE" id="PS50123"/>
    </source>
</evidence>
<proteinExistence type="predicted"/>
<dbReference type="Pfam" id="PF03705">
    <property type="entry name" value="CheR_N"/>
    <property type="match status" value="1"/>
</dbReference>
<dbReference type="GO" id="GO:0008983">
    <property type="term" value="F:protein-glutamate O-methyltransferase activity"/>
    <property type="evidence" value="ECO:0007669"/>
    <property type="project" value="UniProtKB-EC"/>
</dbReference>
<evidence type="ECO:0000256" key="3">
    <source>
        <dbReference type="ARBA" id="ARBA00022679"/>
    </source>
</evidence>
<evidence type="ECO:0000256" key="2">
    <source>
        <dbReference type="ARBA" id="ARBA00022603"/>
    </source>
</evidence>
<sequence length="280" mass="31970">MSTHSNISPFAFHKIRDYVYRTAGIIIGADKTAMVTGRLWRRLELLGHKDYETYFAYVSSPAGAQERSTMLDLLTTNETYFFREPAHFNFLRDEIIPQQGYNKMRVWCAAASTGEEPHSIAMVLADTLGKCDWDILATDISGKVLEHARTGVYRAERINHIPTDYLKNYCRRGIGEYEGMLAVVPSLRSRITFEQHNLLHPRETNEQFDVIFLRNVLIYFDSETKQKVIEHMLQSLRPGGWLILGHCESLQGLNVDIKAVSPSIYRKPAAAVPVFKRVAS</sequence>
<evidence type="ECO:0000256" key="4">
    <source>
        <dbReference type="ARBA" id="ARBA00022691"/>
    </source>
</evidence>
<keyword evidence="4 5" id="KW-0949">S-adenosyl-L-methionine</keyword>
<organism evidence="7 8">
    <name type="scientific">Cellvibrio fibrivorans</name>
    <dbReference type="NCBI Taxonomy" id="126350"/>
    <lineage>
        <taxon>Bacteria</taxon>
        <taxon>Pseudomonadati</taxon>
        <taxon>Pseudomonadota</taxon>
        <taxon>Gammaproteobacteria</taxon>
        <taxon>Cellvibrionales</taxon>
        <taxon>Cellvibrionaceae</taxon>
        <taxon>Cellvibrio</taxon>
    </lineage>
</organism>